<dbReference type="AlphaFoldDB" id="A0AAN9M0I0"/>
<comment type="caution">
    <text evidence="1">The sequence shown here is derived from an EMBL/GenBank/DDBJ whole genome shotgun (WGS) entry which is preliminary data.</text>
</comment>
<reference evidence="1 2" key="1">
    <citation type="submission" date="2024-01" db="EMBL/GenBank/DDBJ databases">
        <title>The genomes of 5 underutilized Papilionoideae crops provide insights into root nodulation and disease resistanc.</title>
        <authorList>
            <person name="Jiang F."/>
        </authorList>
    </citation>
    <scope>NUCLEOTIDE SEQUENCE [LARGE SCALE GENOMIC DNA]</scope>
    <source>
        <strain evidence="1">JINMINGXINNONG_FW02</strain>
        <tissue evidence="1">Leaves</tissue>
    </source>
</reference>
<accession>A0AAN9M0I0</accession>
<protein>
    <submittedName>
        <fullName evidence="1">Uncharacterized protein</fullName>
    </submittedName>
</protein>
<gene>
    <name evidence="1" type="ORF">VNO80_26065</name>
</gene>
<organism evidence="1 2">
    <name type="scientific">Phaseolus coccineus</name>
    <name type="common">Scarlet runner bean</name>
    <name type="synonym">Phaseolus multiflorus</name>
    <dbReference type="NCBI Taxonomy" id="3886"/>
    <lineage>
        <taxon>Eukaryota</taxon>
        <taxon>Viridiplantae</taxon>
        <taxon>Streptophyta</taxon>
        <taxon>Embryophyta</taxon>
        <taxon>Tracheophyta</taxon>
        <taxon>Spermatophyta</taxon>
        <taxon>Magnoliopsida</taxon>
        <taxon>eudicotyledons</taxon>
        <taxon>Gunneridae</taxon>
        <taxon>Pentapetalae</taxon>
        <taxon>rosids</taxon>
        <taxon>fabids</taxon>
        <taxon>Fabales</taxon>
        <taxon>Fabaceae</taxon>
        <taxon>Papilionoideae</taxon>
        <taxon>50 kb inversion clade</taxon>
        <taxon>NPAAA clade</taxon>
        <taxon>indigoferoid/millettioid clade</taxon>
        <taxon>Phaseoleae</taxon>
        <taxon>Phaseolus</taxon>
    </lineage>
</organism>
<evidence type="ECO:0000313" key="1">
    <source>
        <dbReference type="EMBL" id="KAK7343102.1"/>
    </source>
</evidence>
<evidence type="ECO:0000313" key="2">
    <source>
        <dbReference type="Proteomes" id="UP001374584"/>
    </source>
</evidence>
<proteinExistence type="predicted"/>
<name>A0AAN9M0I0_PHACN</name>
<sequence>MTINNNSLAFVFGMLSVMLHLFWSCRSCRFCAVIGAMSANLSFYANPWISCYTIATNHHRILLRISNPKFSPQTPYNTGTTNNHRILPRASNLPIPNILDPFHMFSPSLLPNPRLRAPSLSLPIPTFLKQPST</sequence>
<dbReference type="Proteomes" id="UP001374584">
    <property type="component" value="Unassembled WGS sequence"/>
</dbReference>
<keyword evidence="2" id="KW-1185">Reference proteome</keyword>
<dbReference type="EMBL" id="JAYMYR010000009">
    <property type="protein sequence ID" value="KAK7343102.1"/>
    <property type="molecule type" value="Genomic_DNA"/>
</dbReference>